<proteinExistence type="predicted"/>
<evidence type="ECO:0000256" key="1">
    <source>
        <dbReference type="SAM" id="MobiDB-lite"/>
    </source>
</evidence>
<organism evidence="3 4">
    <name type="scientific">Austropuccinia psidii MF-1</name>
    <dbReference type="NCBI Taxonomy" id="1389203"/>
    <lineage>
        <taxon>Eukaryota</taxon>
        <taxon>Fungi</taxon>
        <taxon>Dikarya</taxon>
        <taxon>Basidiomycota</taxon>
        <taxon>Pucciniomycotina</taxon>
        <taxon>Pucciniomycetes</taxon>
        <taxon>Pucciniales</taxon>
        <taxon>Sphaerophragmiaceae</taxon>
        <taxon>Austropuccinia</taxon>
    </lineage>
</organism>
<gene>
    <name evidence="3" type="ORF">O181_030113</name>
</gene>
<evidence type="ECO:0000313" key="4">
    <source>
        <dbReference type="Proteomes" id="UP000765509"/>
    </source>
</evidence>
<evidence type="ECO:0000313" key="3">
    <source>
        <dbReference type="EMBL" id="MBW0490398.1"/>
    </source>
</evidence>
<keyword evidence="2" id="KW-0732">Signal</keyword>
<feature type="region of interest" description="Disordered" evidence="1">
    <location>
        <begin position="217"/>
        <end position="240"/>
    </location>
</feature>
<dbReference type="AlphaFoldDB" id="A0A9Q3CUW5"/>
<protein>
    <submittedName>
        <fullName evidence="3">Uncharacterized protein</fullName>
    </submittedName>
</protein>
<feature type="chain" id="PRO_5040404967" evidence="2">
    <location>
        <begin position="21"/>
        <end position="598"/>
    </location>
</feature>
<evidence type="ECO:0000256" key="2">
    <source>
        <dbReference type="SAM" id="SignalP"/>
    </source>
</evidence>
<comment type="caution">
    <text evidence="3">The sequence shown here is derived from an EMBL/GenBank/DDBJ whole genome shotgun (WGS) entry which is preliminary data.</text>
</comment>
<feature type="compositionally biased region" description="Basic and acidic residues" evidence="1">
    <location>
        <begin position="177"/>
        <end position="196"/>
    </location>
</feature>
<dbReference type="EMBL" id="AVOT02010565">
    <property type="protein sequence ID" value="MBW0490398.1"/>
    <property type="molecule type" value="Genomic_DNA"/>
</dbReference>
<reference evidence="3" key="1">
    <citation type="submission" date="2021-03" db="EMBL/GenBank/DDBJ databases">
        <title>Draft genome sequence of rust myrtle Austropuccinia psidii MF-1, a brazilian biotype.</title>
        <authorList>
            <person name="Quecine M.C."/>
            <person name="Pachon D.M.R."/>
            <person name="Bonatelli M.L."/>
            <person name="Correr F.H."/>
            <person name="Franceschini L.M."/>
            <person name="Leite T.F."/>
            <person name="Margarido G.R.A."/>
            <person name="Almeida C.A."/>
            <person name="Ferrarezi J.A."/>
            <person name="Labate C.A."/>
        </authorList>
    </citation>
    <scope>NUCLEOTIDE SEQUENCE</scope>
    <source>
        <strain evidence="3">MF-1</strain>
    </source>
</reference>
<feature type="region of interest" description="Disordered" evidence="1">
    <location>
        <begin position="168"/>
        <end position="196"/>
    </location>
</feature>
<sequence>MHTSLFFITASFLISKFLCALTLEFHNEVDLALGETPPLKLTTKFESFIQNGKKLSSSYLLKPRLANEGAVNINNHKRIEVLKEDWTKLHGTIRNFEDRLIHSGFFRKERADKLVQILENCLMFAQVMRDAEVEKLGGLETMKAISVGVGEEESLGKTPLVQSIYQATRQTSQRGRGSRENIHQEKNQIEKGKGKDEVGDLFPIDLPFSLLPRKREASKRVEYSTQRRNHSKKQKRVEGKQGLSSFEYLDPLALTLSVNPGELETIESDPLALSLSLHPAHGVASDERFSKNDLRKNTKTRAEARPRKKESKNLAPIYISSTPKGSDLVFSKLLTDLHELQKVPQDCTESEIIFYLESKAIVFQILGFSKKFRLIQTRDLKSFFKEDKQLKHLLFATRLHKCHFYSFYSYNYRELGRWVARDQNFDQLMRREIIYEMMRISYFQWRMVPAKVYMQEGGLQFSEAFFTQPHLITRMMSGQSNCAEDESKFIEKINTLIDFCEAEIDRNESHFEETQQQANLGISITSQGMKIFHLVHFEILYFLMTFEMGWEGKFRNFFKFNFYVCHKYFPPIASIATARRMWLKERSNLKKYKNLPGP</sequence>
<feature type="signal peptide" evidence="2">
    <location>
        <begin position="1"/>
        <end position="20"/>
    </location>
</feature>
<dbReference type="Proteomes" id="UP000765509">
    <property type="component" value="Unassembled WGS sequence"/>
</dbReference>
<accession>A0A9Q3CUW5</accession>
<keyword evidence="4" id="KW-1185">Reference proteome</keyword>
<name>A0A9Q3CUW5_9BASI</name>